<protein>
    <recommendedName>
        <fullName evidence="2">NHR domain-containing protein</fullName>
    </recommendedName>
</protein>
<evidence type="ECO:0000256" key="1">
    <source>
        <dbReference type="SAM" id="MobiDB-lite"/>
    </source>
</evidence>
<evidence type="ECO:0000259" key="2">
    <source>
        <dbReference type="PROSITE" id="PS51065"/>
    </source>
</evidence>
<feature type="compositionally biased region" description="Low complexity" evidence="1">
    <location>
        <begin position="427"/>
        <end position="446"/>
    </location>
</feature>
<sequence>MMTCAARVADSPTGGLVFSSHPLIDGELFDVCIQSFTAHWAGSLALGVTPSPPAKYQSFASLPEPYWYIQGNSLMYCGEVLKPHYCSSIEWLRPGNRLGVKRCADSSLHFYIDGVDQGIGAFNVPKGRRDRRMQTKRRHGQKYRGWRNDFGNSRSGGEDLLEVDSARFPWQVHYPNWNVIFQPVALQFHECHGRNVQISESRLAAKRVSSYNQGVVLAARGLPRGVVFQIKSRYGVNLDTLGLGSTVGVMVDSDNQLRITINGRDQGVAATNISANVNLPLVDLYGACDQACIVTESSRTPLSPCAALEHVWSDSREKGNLEVREKPGTLRTKSDKMNENIQCSSQNSPTTASLPPPATLILEVIICCQIPTYCPPNSTKIEINKTLASKNNNNQSTLTITTTTIDTSTLTTTKIMPSTRLMTSLMTNNYNNNNNNNNNSSTSSSNYKNNIWNDNYISENYDFINKKSPNDSNNFHSRDGQLPTRAWQSRQ</sequence>
<feature type="region of interest" description="Disordered" evidence="1">
    <location>
        <begin position="463"/>
        <end position="491"/>
    </location>
</feature>
<accession>A0A6H5H5W7</accession>
<dbReference type="OrthoDB" id="49113at2759"/>
<feature type="domain" description="NHR" evidence="2">
    <location>
        <begin position="1"/>
        <end position="148"/>
    </location>
</feature>
<name>A0A6H5H5W7_9HEMI</name>
<evidence type="ECO:0000313" key="3">
    <source>
        <dbReference type="EMBL" id="CAB0011105.1"/>
    </source>
</evidence>
<dbReference type="PANTHER" id="PTHR12429:SF14">
    <property type="entry name" value="NEURALIZED-LIKE PROTEIN 4"/>
    <property type="match status" value="1"/>
</dbReference>
<dbReference type="Proteomes" id="UP000479000">
    <property type="component" value="Unassembled WGS sequence"/>
</dbReference>
<dbReference type="GO" id="GO:0061630">
    <property type="term" value="F:ubiquitin protein ligase activity"/>
    <property type="evidence" value="ECO:0007669"/>
    <property type="project" value="TreeGrafter"/>
</dbReference>
<feature type="region of interest" description="Disordered" evidence="1">
    <location>
        <begin position="324"/>
        <end position="354"/>
    </location>
</feature>
<dbReference type="EMBL" id="CADCXU010023729">
    <property type="protein sequence ID" value="CAB0011105.1"/>
    <property type="molecule type" value="Genomic_DNA"/>
</dbReference>
<dbReference type="InterPro" id="IPR006573">
    <property type="entry name" value="NHR_dom"/>
</dbReference>
<dbReference type="PANTHER" id="PTHR12429">
    <property type="entry name" value="NEURALIZED"/>
    <property type="match status" value="1"/>
</dbReference>
<reference evidence="3 4" key="1">
    <citation type="submission" date="2020-02" db="EMBL/GenBank/DDBJ databases">
        <authorList>
            <person name="Ferguson B K."/>
        </authorList>
    </citation>
    <scope>NUCLEOTIDE SEQUENCE [LARGE SCALE GENOMIC DNA]</scope>
</reference>
<dbReference type="Pfam" id="PF07177">
    <property type="entry name" value="Neuralized"/>
    <property type="match status" value="3"/>
</dbReference>
<feature type="compositionally biased region" description="Basic and acidic residues" evidence="1">
    <location>
        <begin position="324"/>
        <end position="338"/>
    </location>
</feature>
<dbReference type="InterPro" id="IPR037962">
    <property type="entry name" value="Neuralized"/>
</dbReference>
<dbReference type="PROSITE" id="PS51065">
    <property type="entry name" value="NHR"/>
    <property type="match status" value="1"/>
</dbReference>
<feature type="region of interest" description="Disordered" evidence="1">
    <location>
        <begin position="425"/>
        <end position="446"/>
    </location>
</feature>
<dbReference type="AlphaFoldDB" id="A0A6H5H5W7"/>
<organism evidence="3 4">
    <name type="scientific">Nesidiocoris tenuis</name>
    <dbReference type="NCBI Taxonomy" id="355587"/>
    <lineage>
        <taxon>Eukaryota</taxon>
        <taxon>Metazoa</taxon>
        <taxon>Ecdysozoa</taxon>
        <taxon>Arthropoda</taxon>
        <taxon>Hexapoda</taxon>
        <taxon>Insecta</taxon>
        <taxon>Pterygota</taxon>
        <taxon>Neoptera</taxon>
        <taxon>Paraneoptera</taxon>
        <taxon>Hemiptera</taxon>
        <taxon>Heteroptera</taxon>
        <taxon>Panheteroptera</taxon>
        <taxon>Cimicomorpha</taxon>
        <taxon>Miridae</taxon>
        <taxon>Dicyphina</taxon>
        <taxon>Nesidiocoris</taxon>
    </lineage>
</organism>
<evidence type="ECO:0000313" key="4">
    <source>
        <dbReference type="Proteomes" id="UP000479000"/>
    </source>
</evidence>
<proteinExistence type="predicted"/>
<dbReference type="Gene3D" id="2.60.120.920">
    <property type="match status" value="3"/>
</dbReference>
<dbReference type="InterPro" id="IPR043136">
    <property type="entry name" value="B30.2/SPRY_sf"/>
</dbReference>
<gene>
    <name evidence="3" type="ORF">NTEN_LOCUS16098</name>
</gene>
<keyword evidence="4" id="KW-1185">Reference proteome</keyword>
<dbReference type="CDD" id="cd12887">
    <property type="entry name" value="SPRY_NHR_like"/>
    <property type="match status" value="1"/>
</dbReference>